<keyword evidence="2" id="KW-1185">Reference proteome</keyword>
<name>A0A8S3WJZ5_PARAO</name>
<organism evidence="1 2">
    <name type="scientific">Parnassius apollo</name>
    <name type="common">Apollo butterfly</name>
    <name type="synonym">Papilio apollo</name>
    <dbReference type="NCBI Taxonomy" id="110799"/>
    <lineage>
        <taxon>Eukaryota</taxon>
        <taxon>Metazoa</taxon>
        <taxon>Ecdysozoa</taxon>
        <taxon>Arthropoda</taxon>
        <taxon>Hexapoda</taxon>
        <taxon>Insecta</taxon>
        <taxon>Pterygota</taxon>
        <taxon>Neoptera</taxon>
        <taxon>Endopterygota</taxon>
        <taxon>Lepidoptera</taxon>
        <taxon>Glossata</taxon>
        <taxon>Ditrysia</taxon>
        <taxon>Papilionoidea</taxon>
        <taxon>Papilionidae</taxon>
        <taxon>Parnassiinae</taxon>
        <taxon>Parnassini</taxon>
        <taxon>Parnassius</taxon>
        <taxon>Parnassius</taxon>
    </lineage>
</organism>
<proteinExistence type="predicted"/>
<protein>
    <submittedName>
        <fullName evidence="1">(apollo) hypothetical protein</fullName>
    </submittedName>
</protein>
<evidence type="ECO:0000313" key="2">
    <source>
        <dbReference type="Proteomes" id="UP000691718"/>
    </source>
</evidence>
<reference evidence="1" key="1">
    <citation type="submission" date="2021-04" db="EMBL/GenBank/DDBJ databases">
        <authorList>
            <person name="Tunstrom K."/>
        </authorList>
    </citation>
    <scope>NUCLEOTIDE SEQUENCE</scope>
</reference>
<comment type="caution">
    <text evidence="1">The sequence shown here is derived from an EMBL/GenBank/DDBJ whole genome shotgun (WGS) entry which is preliminary data.</text>
</comment>
<gene>
    <name evidence="1" type="ORF">PAPOLLO_LOCUS7255</name>
</gene>
<sequence length="75" mass="8244">MEGEQGDLSLEDIRVANYSDRLLGKTLYNDGYSEGISNNNTTKGYRALSRCVCELTVALTFLLGRLKRANVPGTT</sequence>
<dbReference type="Proteomes" id="UP000691718">
    <property type="component" value="Unassembled WGS sequence"/>
</dbReference>
<accession>A0A8S3WJZ5</accession>
<evidence type="ECO:0000313" key="1">
    <source>
        <dbReference type="EMBL" id="CAG4964703.1"/>
    </source>
</evidence>
<dbReference type="EMBL" id="CAJQZP010000501">
    <property type="protein sequence ID" value="CAG4964703.1"/>
    <property type="molecule type" value="Genomic_DNA"/>
</dbReference>
<dbReference type="AlphaFoldDB" id="A0A8S3WJZ5"/>